<proteinExistence type="predicted"/>
<dbReference type="Proteomes" id="UP000637628">
    <property type="component" value="Unassembled WGS sequence"/>
</dbReference>
<comment type="caution">
    <text evidence="2">The sequence shown here is derived from an EMBL/GenBank/DDBJ whole genome shotgun (WGS) entry which is preliminary data.</text>
</comment>
<gene>
    <name evidence="2" type="ORF">Adu01nite_37480</name>
</gene>
<feature type="region of interest" description="Disordered" evidence="1">
    <location>
        <begin position="85"/>
        <end position="109"/>
    </location>
</feature>
<sequence length="109" mass="11400">MAGERVQFPGYLVERHAGSVEQVGDAVDLARSAVHDVVMDTGAYGQLCQFLPGILSPIFGLGADALYKTVDVLHETAANLRTTAADMSGADTASSRRVTEAGPALELPL</sequence>
<accession>A0ABQ3YXV2</accession>
<evidence type="ECO:0000256" key="1">
    <source>
        <dbReference type="SAM" id="MobiDB-lite"/>
    </source>
</evidence>
<protein>
    <recommendedName>
        <fullName evidence="4">ESX-1 secretion-associated protein</fullName>
    </recommendedName>
</protein>
<evidence type="ECO:0000313" key="2">
    <source>
        <dbReference type="EMBL" id="GIE02398.1"/>
    </source>
</evidence>
<dbReference type="RefSeq" id="WP_203728142.1">
    <property type="nucleotide sequence ID" value="NZ_BAAATX010000001.1"/>
</dbReference>
<reference evidence="2 3" key="1">
    <citation type="submission" date="2021-01" db="EMBL/GenBank/DDBJ databases">
        <title>Whole genome shotgun sequence of Actinoplanes durhamensis NBRC 14914.</title>
        <authorList>
            <person name="Komaki H."/>
            <person name="Tamura T."/>
        </authorList>
    </citation>
    <scope>NUCLEOTIDE SEQUENCE [LARGE SCALE GENOMIC DNA]</scope>
    <source>
        <strain evidence="2 3">NBRC 14914</strain>
    </source>
</reference>
<dbReference type="EMBL" id="BOML01000031">
    <property type="protein sequence ID" value="GIE02398.1"/>
    <property type="molecule type" value="Genomic_DNA"/>
</dbReference>
<organism evidence="2 3">
    <name type="scientific">Paractinoplanes durhamensis</name>
    <dbReference type="NCBI Taxonomy" id="113563"/>
    <lineage>
        <taxon>Bacteria</taxon>
        <taxon>Bacillati</taxon>
        <taxon>Actinomycetota</taxon>
        <taxon>Actinomycetes</taxon>
        <taxon>Micromonosporales</taxon>
        <taxon>Micromonosporaceae</taxon>
        <taxon>Paractinoplanes</taxon>
    </lineage>
</organism>
<name>A0ABQ3YXV2_9ACTN</name>
<evidence type="ECO:0008006" key="4">
    <source>
        <dbReference type="Google" id="ProtNLM"/>
    </source>
</evidence>
<evidence type="ECO:0000313" key="3">
    <source>
        <dbReference type="Proteomes" id="UP000637628"/>
    </source>
</evidence>
<keyword evidence="3" id="KW-1185">Reference proteome</keyword>